<sequence>MNSIAVNTVDVGVDLAPRRYRGKPQQEVWKVNVTLDQREDQRELVRGYTRSPTPLQPFKSTPSQPVRACPDRDFTKRQIPTYPSLGITLGSAFDTTFSHRHRVYWSLAFQHQPGTKREGSGGALHEMVRMRAEDDE</sequence>
<keyword evidence="3" id="KW-1185">Reference proteome</keyword>
<reference evidence="2" key="1">
    <citation type="submission" date="2021-07" db="EMBL/GenBank/DDBJ databases">
        <authorList>
            <person name="Durling M."/>
        </authorList>
    </citation>
    <scope>NUCLEOTIDE SEQUENCE</scope>
</reference>
<comment type="caution">
    <text evidence="2">The sequence shown here is derived from an EMBL/GenBank/DDBJ whole genome shotgun (WGS) entry which is preliminary data.</text>
</comment>
<protein>
    <submittedName>
        <fullName evidence="2">Uncharacterized protein</fullName>
    </submittedName>
</protein>
<gene>
    <name evidence="2" type="ORF">HYFRA_00010521</name>
</gene>
<name>A0A9N9L218_9HELO</name>
<organism evidence="2 3">
    <name type="scientific">Hymenoscyphus fraxineus</name>
    <dbReference type="NCBI Taxonomy" id="746836"/>
    <lineage>
        <taxon>Eukaryota</taxon>
        <taxon>Fungi</taxon>
        <taxon>Dikarya</taxon>
        <taxon>Ascomycota</taxon>
        <taxon>Pezizomycotina</taxon>
        <taxon>Leotiomycetes</taxon>
        <taxon>Helotiales</taxon>
        <taxon>Helotiaceae</taxon>
        <taxon>Hymenoscyphus</taxon>
    </lineage>
</organism>
<dbReference type="AlphaFoldDB" id="A0A9N9L218"/>
<evidence type="ECO:0000313" key="3">
    <source>
        <dbReference type="Proteomes" id="UP000696280"/>
    </source>
</evidence>
<accession>A0A9N9L218</accession>
<proteinExistence type="predicted"/>
<evidence type="ECO:0000313" key="2">
    <source>
        <dbReference type="EMBL" id="CAG8957654.1"/>
    </source>
</evidence>
<dbReference type="EMBL" id="CAJVRL010000080">
    <property type="protein sequence ID" value="CAG8957654.1"/>
    <property type="molecule type" value="Genomic_DNA"/>
</dbReference>
<dbReference type="Proteomes" id="UP000696280">
    <property type="component" value="Unassembled WGS sequence"/>
</dbReference>
<feature type="region of interest" description="Disordered" evidence="1">
    <location>
        <begin position="47"/>
        <end position="70"/>
    </location>
</feature>
<evidence type="ECO:0000256" key="1">
    <source>
        <dbReference type="SAM" id="MobiDB-lite"/>
    </source>
</evidence>
<feature type="compositionally biased region" description="Polar residues" evidence="1">
    <location>
        <begin position="50"/>
        <end position="64"/>
    </location>
</feature>